<dbReference type="Pfam" id="PF15631">
    <property type="entry name" value="Imm-NTF2-2"/>
    <property type="match status" value="1"/>
</dbReference>
<evidence type="ECO:0000259" key="1">
    <source>
        <dbReference type="Pfam" id="PF15631"/>
    </source>
</evidence>
<keyword evidence="3" id="KW-1185">Reference proteome</keyword>
<dbReference type="Proteomes" id="UP001059401">
    <property type="component" value="Chromosome"/>
</dbReference>
<evidence type="ECO:0000313" key="2">
    <source>
        <dbReference type="EMBL" id="UTY28411.1"/>
    </source>
</evidence>
<name>A0ABY5HW52_9SPIR</name>
<dbReference type="EMBL" id="CP038802">
    <property type="protein sequence ID" value="UTY28411.1"/>
    <property type="molecule type" value="Genomic_DNA"/>
</dbReference>
<gene>
    <name evidence="2" type="ORF">E4N76_04965</name>
</gene>
<dbReference type="RefSeq" id="WP_044979168.1">
    <property type="nucleotide sequence ID" value="NZ_CP009228.1"/>
</dbReference>
<accession>A0ABY5HW52</accession>
<dbReference type="InterPro" id="IPR028921">
    <property type="entry name" value="NTF2_fold_dom"/>
</dbReference>
<feature type="domain" description="NTF2 fold" evidence="1">
    <location>
        <begin position="168"/>
        <end position="231"/>
    </location>
</feature>
<protein>
    <recommendedName>
        <fullName evidence="1">NTF2 fold domain-containing protein</fullName>
    </recommendedName>
</protein>
<sequence>MNKKLNVLVLVFCFLMYNIYAERLPPSEVKYLTKDNFTYKAAGKISSDEKYFFGIIVIESIDRPKYIFTVPIYAKKINIFLESDVQWIFIKSMEFKNDEIISIINENDEIYEFNINTYEVKSISGKSVSHLNELYADWVRKVIEENKKFKYAGAQPKRNKLSKIEALIDIVENTLFPIYTEEQIKKEMPYVISKYKNKWFIHGSLPDGWVGGVFEIIINSETSEIESLIHSE</sequence>
<reference evidence="2" key="1">
    <citation type="submission" date="2019-04" db="EMBL/GenBank/DDBJ databases">
        <title>Whole genome sequencing of oral phylogroup 2 treponemes.</title>
        <authorList>
            <person name="Chan Y."/>
            <person name="Zeng H.H."/>
            <person name="Yu X.L."/>
            <person name="Leung W.K."/>
            <person name="Watt R.M."/>
        </authorList>
    </citation>
    <scope>NUCLEOTIDE SEQUENCE</scope>
    <source>
        <strain evidence="2">OMZ 847</strain>
    </source>
</reference>
<proteinExistence type="predicted"/>
<evidence type="ECO:0000313" key="3">
    <source>
        <dbReference type="Proteomes" id="UP001059401"/>
    </source>
</evidence>
<organism evidence="2 3">
    <name type="scientific">Treponema putidum</name>
    <dbReference type="NCBI Taxonomy" id="221027"/>
    <lineage>
        <taxon>Bacteria</taxon>
        <taxon>Pseudomonadati</taxon>
        <taxon>Spirochaetota</taxon>
        <taxon>Spirochaetia</taxon>
        <taxon>Spirochaetales</taxon>
        <taxon>Treponemataceae</taxon>
        <taxon>Treponema</taxon>
    </lineage>
</organism>